<dbReference type="SUPFAM" id="SSF101801">
    <property type="entry name" value="Surface presentation of antigens (SPOA)"/>
    <property type="match status" value="1"/>
</dbReference>
<dbReference type="NCBIfam" id="TIGR02480">
    <property type="entry name" value="fliN"/>
    <property type="match status" value="1"/>
</dbReference>
<name>A0A0F8YHN2_9ZZZZ</name>
<keyword evidence="5" id="KW-0283">Flagellar rotation</keyword>
<evidence type="ECO:0000256" key="7">
    <source>
        <dbReference type="SAM" id="MobiDB-lite"/>
    </source>
</evidence>
<comment type="subcellular location">
    <subcellularLocation>
        <location evidence="1">Cell membrane</location>
        <topology evidence="1">Peripheral membrane protein</topology>
        <orientation evidence="1">Cytoplasmic side</orientation>
    </subcellularLocation>
</comment>
<dbReference type="PANTHER" id="PTHR43484">
    <property type="match status" value="1"/>
</dbReference>
<dbReference type="PRINTS" id="PR00956">
    <property type="entry name" value="FLGMOTORFLIN"/>
</dbReference>
<accession>A0A0F8YHN2</accession>
<evidence type="ECO:0000256" key="4">
    <source>
        <dbReference type="ARBA" id="ARBA00022500"/>
    </source>
</evidence>
<keyword evidence="4" id="KW-0145">Chemotaxis</keyword>
<feature type="region of interest" description="Disordered" evidence="7">
    <location>
        <begin position="1"/>
        <end position="32"/>
    </location>
</feature>
<comment type="caution">
    <text evidence="9">The sequence shown here is derived from an EMBL/GenBank/DDBJ whole genome shotgun (WGS) entry which is preliminary data.</text>
</comment>
<evidence type="ECO:0000313" key="9">
    <source>
        <dbReference type="EMBL" id="KKK80912.1"/>
    </source>
</evidence>
<dbReference type="AlphaFoldDB" id="A0A0F8YHN2"/>
<dbReference type="GO" id="GO:0071973">
    <property type="term" value="P:bacterial-type flagellum-dependent cell motility"/>
    <property type="evidence" value="ECO:0007669"/>
    <property type="project" value="InterPro"/>
</dbReference>
<reference evidence="9" key="1">
    <citation type="journal article" date="2015" name="Nature">
        <title>Complex archaea that bridge the gap between prokaryotes and eukaryotes.</title>
        <authorList>
            <person name="Spang A."/>
            <person name="Saw J.H."/>
            <person name="Jorgensen S.L."/>
            <person name="Zaremba-Niedzwiedzka K."/>
            <person name="Martijn J."/>
            <person name="Lind A.E."/>
            <person name="van Eijk R."/>
            <person name="Schleper C."/>
            <person name="Guy L."/>
            <person name="Ettema T.J."/>
        </authorList>
    </citation>
    <scope>NUCLEOTIDE SEQUENCE</scope>
</reference>
<keyword evidence="3" id="KW-1003">Cell membrane</keyword>
<dbReference type="GO" id="GO:0003774">
    <property type="term" value="F:cytoskeletal motor activity"/>
    <property type="evidence" value="ECO:0007669"/>
    <property type="project" value="InterPro"/>
</dbReference>
<evidence type="ECO:0000256" key="6">
    <source>
        <dbReference type="ARBA" id="ARBA00023136"/>
    </source>
</evidence>
<gene>
    <name evidence="9" type="ORF">LCGC14_2818740</name>
</gene>
<evidence type="ECO:0000256" key="5">
    <source>
        <dbReference type="ARBA" id="ARBA00022779"/>
    </source>
</evidence>
<dbReference type="PANTHER" id="PTHR43484:SF1">
    <property type="entry name" value="FLAGELLAR MOTOR SWITCH PROTEIN FLIN"/>
    <property type="match status" value="1"/>
</dbReference>
<dbReference type="InterPro" id="IPR001543">
    <property type="entry name" value="FliN-like_C"/>
</dbReference>
<evidence type="ECO:0000256" key="2">
    <source>
        <dbReference type="ARBA" id="ARBA00009226"/>
    </source>
</evidence>
<dbReference type="InterPro" id="IPR012826">
    <property type="entry name" value="FliN"/>
</dbReference>
<protein>
    <recommendedName>
        <fullName evidence="8">Flagellar motor switch protein FliN-like C-terminal domain-containing protein</fullName>
    </recommendedName>
</protein>
<comment type="similarity">
    <text evidence="2">Belongs to the FliN/MopA/SpaO family.</text>
</comment>
<sequence>MAKKMKEVQRNSNEAVSDEKEDLKIPDQGVSDEEAIKSVELSPLQPVQTKPEATQGNIDMLLDVKIPLLVELGKTEMMMRDVLALAPGSIVELDSLAGEPVKITIRGKTIAQGEVVVVDENFGVKITKIANHQERIESVG</sequence>
<evidence type="ECO:0000256" key="1">
    <source>
        <dbReference type="ARBA" id="ARBA00004413"/>
    </source>
</evidence>
<dbReference type="GO" id="GO:0009425">
    <property type="term" value="C:bacterial-type flagellum basal body"/>
    <property type="evidence" value="ECO:0007669"/>
    <property type="project" value="InterPro"/>
</dbReference>
<evidence type="ECO:0000256" key="3">
    <source>
        <dbReference type="ARBA" id="ARBA00022475"/>
    </source>
</evidence>
<evidence type="ECO:0000259" key="8">
    <source>
        <dbReference type="Pfam" id="PF01052"/>
    </source>
</evidence>
<organism evidence="9">
    <name type="scientific">marine sediment metagenome</name>
    <dbReference type="NCBI Taxonomy" id="412755"/>
    <lineage>
        <taxon>unclassified sequences</taxon>
        <taxon>metagenomes</taxon>
        <taxon>ecological metagenomes</taxon>
    </lineage>
</organism>
<dbReference type="InterPro" id="IPR051469">
    <property type="entry name" value="FliN/MopA/SpaO"/>
</dbReference>
<dbReference type="Pfam" id="PF01052">
    <property type="entry name" value="FliMN_C"/>
    <property type="match status" value="1"/>
</dbReference>
<keyword evidence="6" id="KW-0472">Membrane</keyword>
<dbReference type="Gene3D" id="2.30.330.10">
    <property type="entry name" value="SpoA-like"/>
    <property type="match status" value="1"/>
</dbReference>
<dbReference type="InterPro" id="IPR036429">
    <property type="entry name" value="SpoA-like_sf"/>
</dbReference>
<dbReference type="EMBL" id="LAZR01053362">
    <property type="protein sequence ID" value="KKK80912.1"/>
    <property type="molecule type" value="Genomic_DNA"/>
</dbReference>
<dbReference type="InterPro" id="IPR001172">
    <property type="entry name" value="FliN_T3SS_HrcQb"/>
</dbReference>
<dbReference type="GO" id="GO:0005886">
    <property type="term" value="C:plasma membrane"/>
    <property type="evidence" value="ECO:0007669"/>
    <property type="project" value="UniProtKB-SubCell"/>
</dbReference>
<feature type="domain" description="Flagellar motor switch protein FliN-like C-terminal" evidence="8">
    <location>
        <begin position="60"/>
        <end position="130"/>
    </location>
</feature>
<proteinExistence type="inferred from homology"/>
<dbReference type="GO" id="GO:0006935">
    <property type="term" value="P:chemotaxis"/>
    <property type="evidence" value="ECO:0007669"/>
    <property type="project" value="UniProtKB-KW"/>
</dbReference>